<gene>
    <name evidence="1" type="ORF">OLEA9_A034445</name>
</gene>
<protein>
    <submittedName>
        <fullName evidence="1">Uncharacterized protein</fullName>
    </submittedName>
</protein>
<name>A0A8S0UIG7_OLEEU</name>
<proteinExistence type="predicted"/>
<accession>A0A8S0UIG7</accession>
<reference evidence="1 2" key="1">
    <citation type="submission" date="2019-12" db="EMBL/GenBank/DDBJ databases">
        <authorList>
            <person name="Alioto T."/>
            <person name="Alioto T."/>
            <person name="Gomez Garrido J."/>
        </authorList>
    </citation>
    <scope>NUCLEOTIDE SEQUENCE [LARGE SCALE GENOMIC DNA]</scope>
</reference>
<dbReference type="Gramene" id="OE9A034445T1">
    <property type="protein sequence ID" value="OE9A034445C1"/>
    <property type="gene ID" value="OE9A034445"/>
</dbReference>
<sequence length="104" mass="11695">MTRKNVVHSDESLRVTVHQQGTAAAATSNDVVVAMYFSIPTMLSNAQTLLRPNLVGGFALGECLWVAYDLNEVFNSDAREFDEAVVDKELNLADYVEMWRRKRS</sequence>
<dbReference type="AlphaFoldDB" id="A0A8S0UIG7"/>
<dbReference type="Proteomes" id="UP000594638">
    <property type="component" value="Unassembled WGS sequence"/>
</dbReference>
<organism evidence="1 2">
    <name type="scientific">Olea europaea subsp. europaea</name>
    <dbReference type="NCBI Taxonomy" id="158383"/>
    <lineage>
        <taxon>Eukaryota</taxon>
        <taxon>Viridiplantae</taxon>
        <taxon>Streptophyta</taxon>
        <taxon>Embryophyta</taxon>
        <taxon>Tracheophyta</taxon>
        <taxon>Spermatophyta</taxon>
        <taxon>Magnoliopsida</taxon>
        <taxon>eudicotyledons</taxon>
        <taxon>Gunneridae</taxon>
        <taxon>Pentapetalae</taxon>
        <taxon>asterids</taxon>
        <taxon>lamiids</taxon>
        <taxon>Lamiales</taxon>
        <taxon>Oleaceae</taxon>
        <taxon>Oleeae</taxon>
        <taxon>Olea</taxon>
    </lineage>
</organism>
<evidence type="ECO:0000313" key="1">
    <source>
        <dbReference type="EMBL" id="CAA3016594.1"/>
    </source>
</evidence>
<evidence type="ECO:0000313" key="2">
    <source>
        <dbReference type="Proteomes" id="UP000594638"/>
    </source>
</evidence>
<keyword evidence="2" id="KW-1185">Reference proteome</keyword>
<dbReference type="EMBL" id="CACTIH010007630">
    <property type="protein sequence ID" value="CAA3016594.1"/>
    <property type="molecule type" value="Genomic_DNA"/>
</dbReference>
<comment type="caution">
    <text evidence="1">The sequence shown here is derived from an EMBL/GenBank/DDBJ whole genome shotgun (WGS) entry which is preliminary data.</text>
</comment>